<comment type="subunit">
    <text evidence="13">Component of the NSL complex at least composed of KAT8/MOF, KANSL1, KANSL2, KANSL3, MCRS1, PHF20, OGT1/OGT, WDR5 and HCFC1.</text>
</comment>
<feature type="domain" description="KANL2-like probable zinc-finger" evidence="14">
    <location>
        <begin position="80"/>
        <end position="141"/>
    </location>
</feature>
<keyword evidence="8" id="KW-0496">Mitochondrion</keyword>
<evidence type="ECO:0000313" key="16">
    <source>
        <dbReference type="RefSeq" id="XP_027364063.1"/>
    </source>
</evidence>
<evidence type="ECO:0000256" key="5">
    <source>
        <dbReference type="ARBA" id="ARBA00022553"/>
    </source>
</evidence>
<evidence type="ECO:0000256" key="13">
    <source>
        <dbReference type="ARBA" id="ARBA00093543"/>
    </source>
</evidence>
<evidence type="ECO:0000256" key="9">
    <source>
        <dbReference type="ARBA" id="ARBA00023242"/>
    </source>
</evidence>
<reference evidence="16" key="2">
    <citation type="submission" date="2025-08" db="UniProtKB">
        <authorList>
            <consortium name="RefSeq"/>
        </authorList>
    </citation>
    <scope>IDENTIFICATION</scope>
    <source>
        <tissue evidence="16">Young leaves</tissue>
    </source>
</reference>
<evidence type="ECO:0000256" key="7">
    <source>
        <dbReference type="ARBA" id="ARBA00022853"/>
    </source>
</evidence>
<dbReference type="InterPro" id="IPR026316">
    <property type="entry name" value="NSL2"/>
</dbReference>
<evidence type="ECO:0000256" key="6">
    <source>
        <dbReference type="ARBA" id="ARBA00022843"/>
    </source>
</evidence>
<comment type="function">
    <text evidence="12">Non-catalytic component of the NSL histone acetyltransferase complex, a multiprotein complex that mediates histone H4 acetylation at 'Lys-5'- and 'Lys-8' (H4K5ac and H4K8ac) at transcription start sites and promotes transcription initiation. Required for NSL complex stability and for transcription of intraciliary transport genes in both ciliated and non-ciliated cells by regulating histone H4 acetylation at 'Lys-5'- and 'Lys-12' (H4K5ac and H4K12ac). This is necessary for cilium assembly in ciliated cells and for organization of the microtubule cytoskeleton in non-ciliated cells. Required within the NSL complex to maintain nuclear architecture stability by promoting KAT8-mediated acetylation of lamin LMNA.</text>
</comment>
<keyword evidence="4" id="KW-1017">Isopeptide bond</keyword>
<dbReference type="Proteomes" id="UP000694853">
    <property type="component" value="Unplaced"/>
</dbReference>
<evidence type="ECO:0000256" key="10">
    <source>
        <dbReference type="ARBA" id="ARBA00032947"/>
    </source>
</evidence>
<keyword evidence="9" id="KW-0539">Nucleus</keyword>
<evidence type="ECO:0000256" key="8">
    <source>
        <dbReference type="ARBA" id="ARBA00023128"/>
    </source>
</evidence>
<evidence type="ECO:0000259" key="14">
    <source>
        <dbReference type="Pfam" id="PF13891"/>
    </source>
</evidence>
<organism evidence="15 16">
    <name type="scientific">Abrus precatorius</name>
    <name type="common">Indian licorice</name>
    <name type="synonym">Glycine abrus</name>
    <dbReference type="NCBI Taxonomy" id="3816"/>
    <lineage>
        <taxon>Eukaryota</taxon>
        <taxon>Viridiplantae</taxon>
        <taxon>Streptophyta</taxon>
        <taxon>Embryophyta</taxon>
        <taxon>Tracheophyta</taxon>
        <taxon>Spermatophyta</taxon>
        <taxon>Magnoliopsida</taxon>
        <taxon>eudicotyledons</taxon>
        <taxon>Gunneridae</taxon>
        <taxon>Pentapetalae</taxon>
        <taxon>rosids</taxon>
        <taxon>fabids</taxon>
        <taxon>Fabales</taxon>
        <taxon>Fabaceae</taxon>
        <taxon>Papilionoideae</taxon>
        <taxon>50 kb inversion clade</taxon>
        <taxon>NPAAA clade</taxon>
        <taxon>indigoferoid/millettioid clade</taxon>
        <taxon>Abreae</taxon>
        <taxon>Abrus</taxon>
    </lineage>
</organism>
<keyword evidence="15" id="KW-1185">Reference proteome</keyword>
<protein>
    <recommendedName>
        <fullName evidence="3">KAT8 regulatory NSL complex subunit 2</fullName>
    </recommendedName>
    <alternativeName>
        <fullName evidence="11">NSL complex protein NSL2</fullName>
    </alternativeName>
    <alternativeName>
        <fullName evidence="10">Non-specific lethal 2 homolog</fullName>
    </alternativeName>
</protein>
<keyword evidence="6" id="KW-0832">Ubl conjugation</keyword>
<reference evidence="15" key="1">
    <citation type="journal article" date="2019" name="Toxins">
        <title>Detection of Abrin-Like and Prepropulchellin-Like Toxin Genes and Transcripts Using Whole Genome Sequencing and Full-Length Transcript Sequencing of Abrus precatorius.</title>
        <authorList>
            <person name="Hovde B.T."/>
            <person name="Daligault H.E."/>
            <person name="Hanschen E.R."/>
            <person name="Kunde Y.A."/>
            <person name="Johnson M.B."/>
            <person name="Starkenburg S.R."/>
            <person name="Johnson S.L."/>
        </authorList>
    </citation>
    <scope>NUCLEOTIDE SEQUENCE [LARGE SCALE GENOMIC DNA]</scope>
</reference>
<dbReference type="KEGG" id="aprc:113871272"/>
<dbReference type="AlphaFoldDB" id="A0A8B8M7S2"/>
<dbReference type="RefSeq" id="XP_027364063.1">
    <property type="nucleotide sequence ID" value="XM_027508262.1"/>
</dbReference>
<proteinExistence type="predicted"/>
<dbReference type="GO" id="GO:0005739">
    <property type="term" value="C:mitochondrion"/>
    <property type="evidence" value="ECO:0007669"/>
    <property type="project" value="UniProtKB-SubCell"/>
</dbReference>
<dbReference type="GO" id="GO:0044545">
    <property type="term" value="C:NSL complex"/>
    <property type="evidence" value="ECO:0007669"/>
    <property type="project" value="TreeGrafter"/>
</dbReference>
<name>A0A8B8M7S2_ABRPR</name>
<dbReference type="GeneID" id="113871272"/>
<evidence type="ECO:0000313" key="15">
    <source>
        <dbReference type="Proteomes" id="UP000694853"/>
    </source>
</evidence>
<dbReference type="PANTHER" id="PTHR13453">
    <property type="entry name" value="KAT8 REGULATORY NSL COMPLEX SUBUNIT 2"/>
    <property type="match status" value="1"/>
</dbReference>
<evidence type="ECO:0000256" key="12">
    <source>
        <dbReference type="ARBA" id="ARBA00093359"/>
    </source>
</evidence>
<keyword evidence="7" id="KW-0156">Chromatin regulator</keyword>
<dbReference type="GO" id="GO:0005634">
    <property type="term" value="C:nucleus"/>
    <property type="evidence" value="ECO:0007669"/>
    <property type="project" value="UniProtKB-SubCell"/>
</dbReference>
<dbReference type="OrthoDB" id="677315at2759"/>
<dbReference type="InterPro" id="IPR025927">
    <property type="entry name" value="Znf_KANL2-like"/>
</dbReference>
<comment type="subcellular location">
    <subcellularLocation>
        <location evidence="2">Mitochondrion</location>
    </subcellularLocation>
    <subcellularLocation>
        <location evidence="1">Nucleus</location>
    </subcellularLocation>
</comment>
<dbReference type="Pfam" id="PF13891">
    <property type="entry name" value="zf-C3HC3H_KANSL2"/>
    <property type="match status" value="1"/>
</dbReference>
<dbReference type="PANTHER" id="PTHR13453:SF1">
    <property type="entry name" value="KAT8 REGULATORY NSL COMPLEX SUBUNIT 2"/>
    <property type="match status" value="1"/>
</dbReference>
<keyword evidence="5" id="KW-0597">Phosphoprotein</keyword>
<evidence type="ECO:0000256" key="2">
    <source>
        <dbReference type="ARBA" id="ARBA00004173"/>
    </source>
</evidence>
<evidence type="ECO:0000256" key="1">
    <source>
        <dbReference type="ARBA" id="ARBA00004123"/>
    </source>
</evidence>
<dbReference type="GO" id="GO:0006325">
    <property type="term" value="P:chromatin organization"/>
    <property type="evidence" value="ECO:0007669"/>
    <property type="project" value="UniProtKB-KW"/>
</dbReference>
<evidence type="ECO:0000256" key="3">
    <source>
        <dbReference type="ARBA" id="ARBA00015508"/>
    </source>
</evidence>
<evidence type="ECO:0000256" key="11">
    <source>
        <dbReference type="ARBA" id="ARBA00033378"/>
    </source>
</evidence>
<accession>A0A8B8M7S2</accession>
<gene>
    <name evidence="16" type="primary">LOC113871272</name>
</gene>
<sequence length="203" mass="23332">MDESKATCVAPQALARASHLTRPELLRRRLENLKRLSKWYRELYWALIHQLQTLYGHYLCHYALSPFHPITHFDLVLCAFLGCKFKAMPFTSFCHFHILSDSSQKLYKPCNYVIKTAQAGPITCGKPILRSAVPSLCLVHSHKAQKHLTRTFKRIGLNVSSPGKIAPKFHILVAEYVHQIQAKRISELRENKNKILVKEENSS</sequence>
<evidence type="ECO:0000256" key="4">
    <source>
        <dbReference type="ARBA" id="ARBA00022499"/>
    </source>
</evidence>